<dbReference type="Proteomes" id="UP000765509">
    <property type="component" value="Unassembled WGS sequence"/>
</dbReference>
<evidence type="ECO:0000313" key="1">
    <source>
        <dbReference type="EMBL" id="MBW0483020.1"/>
    </source>
</evidence>
<protein>
    <submittedName>
        <fullName evidence="1">Uncharacterized protein</fullName>
    </submittedName>
</protein>
<proteinExistence type="predicted"/>
<keyword evidence="2" id="KW-1185">Reference proteome</keyword>
<comment type="caution">
    <text evidence="1">The sequence shown here is derived from an EMBL/GenBank/DDBJ whole genome shotgun (WGS) entry which is preliminary data.</text>
</comment>
<reference evidence="1" key="1">
    <citation type="submission" date="2021-03" db="EMBL/GenBank/DDBJ databases">
        <title>Draft genome sequence of rust myrtle Austropuccinia psidii MF-1, a brazilian biotype.</title>
        <authorList>
            <person name="Quecine M.C."/>
            <person name="Pachon D.M.R."/>
            <person name="Bonatelli M.L."/>
            <person name="Correr F.H."/>
            <person name="Franceschini L.M."/>
            <person name="Leite T.F."/>
            <person name="Margarido G.R.A."/>
            <person name="Almeida C.A."/>
            <person name="Ferrarezi J.A."/>
            <person name="Labate C.A."/>
        </authorList>
    </citation>
    <scope>NUCLEOTIDE SEQUENCE</scope>
    <source>
        <strain evidence="1">MF-1</strain>
    </source>
</reference>
<evidence type="ECO:0000313" key="2">
    <source>
        <dbReference type="Proteomes" id="UP000765509"/>
    </source>
</evidence>
<accession>A0A9Q3CH68</accession>
<organism evidence="1 2">
    <name type="scientific">Austropuccinia psidii MF-1</name>
    <dbReference type="NCBI Taxonomy" id="1389203"/>
    <lineage>
        <taxon>Eukaryota</taxon>
        <taxon>Fungi</taxon>
        <taxon>Dikarya</taxon>
        <taxon>Basidiomycota</taxon>
        <taxon>Pucciniomycotina</taxon>
        <taxon>Pucciniomycetes</taxon>
        <taxon>Pucciniales</taxon>
        <taxon>Sphaerophragmiaceae</taxon>
        <taxon>Austropuccinia</taxon>
    </lineage>
</organism>
<gene>
    <name evidence="1" type="ORF">O181_022735</name>
</gene>
<dbReference type="EMBL" id="AVOT02007038">
    <property type="protein sequence ID" value="MBW0483020.1"/>
    <property type="molecule type" value="Genomic_DNA"/>
</dbReference>
<dbReference type="AlphaFoldDB" id="A0A9Q3CH68"/>
<name>A0A9Q3CH68_9BASI</name>
<sequence>MESHKEVQSPGGECNQDSIKSRYYLSYRRTIEPDRAHLDSFRLTRSRKTQISSGFTPFRQQHISGQESPFFTISGSFQEKKRIKREKQDFFQPKAARVRPNNPEVVGLG</sequence>